<keyword evidence="1" id="KW-0472">Membrane</keyword>
<feature type="transmembrane region" description="Helical" evidence="1">
    <location>
        <begin position="134"/>
        <end position="161"/>
    </location>
</feature>
<keyword evidence="2" id="KW-0378">Hydrolase</keyword>
<feature type="transmembrane region" description="Helical" evidence="1">
    <location>
        <begin position="56"/>
        <end position="78"/>
    </location>
</feature>
<dbReference type="GO" id="GO:0016787">
    <property type="term" value="F:hydrolase activity"/>
    <property type="evidence" value="ECO:0007669"/>
    <property type="project" value="UniProtKB-KW"/>
</dbReference>
<proteinExistence type="predicted"/>
<name>A0AAU7CY51_9BACT</name>
<dbReference type="RefSeq" id="WP_348267539.1">
    <property type="nucleotide sequence ID" value="NZ_CP121194.1"/>
</dbReference>
<dbReference type="InterPro" id="IPR007404">
    <property type="entry name" value="YdjM-like"/>
</dbReference>
<keyword evidence="1" id="KW-0812">Transmembrane</keyword>
<dbReference type="PANTHER" id="PTHR40031:SF1">
    <property type="entry name" value="MEMBRANE-BOUND METAL-DEPENDENT HYDROLASE"/>
    <property type="match status" value="1"/>
</dbReference>
<dbReference type="InterPro" id="IPR053170">
    <property type="entry name" value="Transcription_regulator"/>
</dbReference>
<accession>A0AAU7CY51</accession>
<dbReference type="KEGG" id="epl:P4G45_16345"/>
<keyword evidence="1" id="KW-1133">Transmembrane helix</keyword>
<gene>
    <name evidence="2" type="ORF">P4G45_16345</name>
</gene>
<feature type="transmembrane region" description="Helical" evidence="1">
    <location>
        <begin position="98"/>
        <end position="114"/>
    </location>
</feature>
<reference evidence="2" key="1">
    <citation type="submission" date="2023-03" db="EMBL/GenBank/DDBJ databases">
        <title>Edaphobacter sp.</title>
        <authorList>
            <person name="Huber K.J."/>
            <person name="Papendorf J."/>
            <person name="Pilke C."/>
            <person name="Bunk B."/>
            <person name="Sproeer C."/>
            <person name="Pester M."/>
        </authorList>
    </citation>
    <scope>NUCLEOTIDE SEQUENCE</scope>
    <source>
        <strain evidence="2">DSM 109919</strain>
    </source>
</reference>
<dbReference type="Pfam" id="PF04307">
    <property type="entry name" value="YdjM"/>
    <property type="match status" value="1"/>
</dbReference>
<dbReference type="EMBL" id="CP121194">
    <property type="protein sequence ID" value="XBH10031.1"/>
    <property type="molecule type" value="Genomic_DNA"/>
</dbReference>
<evidence type="ECO:0000256" key="1">
    <source>
        <dbReference type="SAM" id="Phobius"/>
    </source>
</evidence>
<dbReference type="PANTHER" id="PTHR40031">
    <property type="entry name" value="HYPOTHETICAL MEMBRANE SPANNING PROTEIN"/>
    <property type="match status" value="1"/>
</dbReference>
<feature type="transmembrane region" description="Helical" evidence="1">
    <location>
        <begin position="173"/>
        <end position="192"/>
    </location>
</feature>
<sequence>MDPITHLMTGAVLARSGFNRKAAYATVAMTLAAEIPDLDTLWSIRGPIAALQHHRGWTHTFLGVPLEAAVVVGGIYLFHRWRLKRDKPVKQAAPIRWGLLYCFALIALLSHLLLDWTNSYGLRPFFPFNPRWYAGSLVFIFEPVMFALLLIALLAPVLFGLINSEVGARKPAFRGRGWAIAALIAIVALWGWRAVEQQQAIQLALNSGDFGPAPNNVEILHVTAEPYPMNPFRWQVIVETPDFYQLATIDTFNNTVATNQHSDIFYKPAETAATLAAKQSWLGHVYLDWSRIPLVTQSDTDATTGLTIVTFRDLRFMYDVSFLHGREAPPLSGTVTVNGAHRITSMEMNGRVQR</sequence>
<organism evidence="2">
    <name type="scientific">Edaphobacter paludis</name>
    <dbReference type="NCBI Taxonomy" id="3035702"/>
    <lineage>
        <taxon>Bacteria</taxon>
        <taxon>Pseudomonadati</taxon>
        <taxon>Acidobacteriota</taxon>
        <taxon>Terriglobia</taxon>
        <taxon>Terriglobales</taxon>
        <taxon>Acidobacteriaceae</taxon>
        <taxon>Edaphobacter</taxon>
    </lineage>
</organism>
<evidence type="ECO:0000313" key="2">
    <source>
        <dbReference type="EMBL" id="XBH10031.1"/>
    </source>
</evidence>
<dbReference type="AlphaFoldDB" id="A0AAU7CY51"/>
<protein>
    <submittedName>
        <fullName evidence="2">Metal-dependent hydrolase</fullName>
    </submittedName>
</protein>